<dbReference type="Proteomes" id="UP000294530">
    <property type="component" value="Unassembled WGS sequence"/>
</dbReference>
<dbReference type="KEGG" id="blac:94352829"/>
<name>A0A976IB50_BRELC</name>
<dbReference type="RefSeq" id="XP_067815062.1">
    <property type="nucleotide sequence ID" value="XM_067967158.1"/>
</dbReference>
<reference evidence="1 2" key="1">
    <citation type="journal article" date="2021" name="Genome Biol.">
        <title>AFLAP: assembly-free linkage analysis pipeline using k-mers from genome sequencing data.</title>
        <authorList>
            <person name="Fletcher K."/>
            <person name="Zhang L."/>
            <person name="Gil J."/>
            <person name="Han R."/>
            <person name="Cavanaugh K."/>
            <person name="Michelmore R."/>
        </authorList>
    </citation>
    <scope>NUCLEOTIDE SEQUENCE [LARGE SCALE GENOMIC DNA]</scope>
    <source>
        <strain evidence="1 2">SF5</strain>
    </source>
</reference>
<dbReference type="GeneID" id="94352829"/>
<accession>A0A976IB50</accession>
<sequence>MFQELKNADSAEELAFTKEVHAASSIDASGGSDSSANFLRRAQMRSRLIEKVLQLVVRRRNLIVMSVKARQAPFIFFGHQQP</sequence>
<proteinExistence type="predicted"/>
<comment type="caution">
    <text evidence="1">The sequence shown here is derived from an EMBL/GenBank/DDBJ whole genome shotgun (WGS) entry which is preliminary data.</text>
</comment>
<keyword evidence="2" id="KW-1185">Reference proteome</keyword>
<organism evidence="1 2">
    <name type="scientific">Bremia lactucae</name>
    <name type="common">Lettuce downy mildew</name>
    <dbReference type="NCBI Taxonomy" id="4779"/>
    <lineage>
        <taxon>Eukaryota</taxon>
        <taxon>Sar</taxon>
        <taxon>Stramenopiles</taxon>
        <taxon>Oomycota</taxon>
        <taxon>Peronosporomycetes</taxon>
        <taxon>Peronosporales</taxon>
        <taxon>Peronosporaceae</taxon>
        <taxon>Bremia</taxon>
    </lineage>
</organism>
<gene>
    <name evidence="1" type="ORF">CCR75_009113</name>
</gene>
<dbReference type="AlphaFoldDB" id="A0A976IB50"/>
<evidence type="ECO:0000313" key="1">
    <source>
        <dbReference type="EMBL" id="TDH65563.1"/>
    </source>
</evidence>
<protein>
    <submittedName>
        <fullName evidence="1">Uncharacterized protein</fullName>
    </submittedName>
</protein>
<dbReference type="EMBL" id="SHOA02000001">
    <property type="protein sequence ID" value="TDH65563.1"/>
    <property type="molecule type" value="Genomic_DNA"/>
</dbReference>
<evidence type="ECO:0000313" key="2">
    <source>
        <dbReference type="Proteomes" id="UP000294530"/>
    </source>
</evidence>